<dbReference type="Pfam" id="PF00651">
    <property type="entry name" value="BTB"/>
    <property type="match status" value="1"/>
</dbReference>
<dbReference type="InterPro" id="IPR000210">
    <property type="entry name" value="BTB/POZ_dom"/>
</dbReference>
<protein>
    <submittedName>
        <fullName evidence="6">RCC1 and BTB domain-containing protein 1 isoform X1</fullName>
    </submittedName>
</protein>
<feature type="repeat" description="RCC1" evidence="2">
    <location>
        <begin position="201"/>
        <end position="252"/>
    </location>
</feature>
<evidence type="ECO:0000256" key="1">
    <source>
        <dbReference type="ARBA" id="ARBA00022737"/>
    </source>
</evidence>
<evidence type="ECO:0000313" key="5">
    <source>
        <dbReference type="Proteomes" id="UP000005203"/>
    </source>
</evidence>
<proteinExistence type="predicted"/>
<dbReference type="SUPFAM" id="SSF50985">
    <property type="entry name" value="RCC1/BLIP-II"/>
    <property type="match status" value="1"/>
</dbReference>
<dbReference type="AlphaFoldDB" id="A0A7M7MRD9"/>
<reference evidence="6" key="2">
    <citation type="submission" date="2025-04" db="UniProtKB">
        <authorList>
            <consortium name="RefSeq"/>
        </authorList>
    </citation>
    <scope>IDENTIFICATION</scope>
    <source>
        <strain evidence="6">DH4</strain>
        <tissue evidence="6">Whole body</tissue>
    </source>
</reference>
<dbReference type="OMA" id="TSKVYMW"/>
<gene>
    <name evidence="6" type="primary">LOC408321</name>
</gene>
<organism evidence="4">
    <name type="scientific">Apis mellifera</name>
    <name type="common">Honeybee</name>
    <dbReference type="NCBI Taxonomy" id="7460"/>
    <lineage>
        <taxon>Eukaryota</taxon>
        <taxon>Metazoa</taxon>
        <taxon>Ecdysozoa</taxon>
        <taxon>Arthropoda</taxon>
        <taxon>Hexapoda</taxon>
        <taxon>Insecta</taxon>
        <taxon>Pterygota</taxon>
        <taxon>Neoptera</taxon>
        <taxon>Endopterygota</taxon>
        <taxon>Hymenoptera</taxon>
        <taxon>Apocrita</taxon>
        <taxon>Aculeata</taxon>
        <taxon>Apoidea</taxon>
        <taxon>Anthophila</taxon>
        <taxon>Apidae</taxon>
        <taxon>Apis</taxon>
    </lineage>
</organism>
<dbReference type="RefSeq" id="XP_026299758.1">
    <property type="nucleotide sequence ID" value="XM_026443973.1"/>
</dbReference>
<sequence>MSWDLKNWPIFSFLDLNYVSKIHMALVYGNFGNEALIVTKDKMVYAIGSNTSGCLGTGDTYNTLYPRRVEELCGKDIKTFAYGKGPHVLALTEDGKVYSWGHNSHCELGNISASQGLIPMLVTKNLCNEFIIDIACGSHHSLALTIEGKVYAWGENTSRQVGSSVNVNEGTPMKVNSTLTDKRVVCISCGQSSSMVVTDNGEIYSWGCNEVGQLGIGNYANHANPCKITTLIGITIEKVVCGYAHVLALSNTGVLYVWGGNYCGQLGLGMKTNICNPVQLIVQEMGRVLDIAASHYSHISIAMGERNQIFMWGECLGQSITIPMLTGLRCIHDAFARYASPNVMHQPLILHGEEETVGLIDCFKEAFNDQATSDLVIQIQEEFIYVHKTVLMIRCQYFRTIFSKTLNTNNQKKFIKHHKFSYNVYKAFLRYLYTDELDLHPENMQELLKLANTYSENQLKKQCIQKMKEGITVENVALLYSIAIENNAKELEEYCFKFALNHMTAIVQTASFANLNENMIKNFIIKAAQTGAFKT</sequence>
<name>A0A7M7MRD9_APIME</name>
<dbReference type="Proteomes" id="UP000005203">
    <property type="component" value="Linkage group LG11"/>
</dbReference>
<reference evidence="4" key="1">
    <citation type="submission" date="2021-01" db="UniProtKB">
        <authorList>
            <consortium name="EnsemblMetazoa"/>
        </authorList>
    </citation>
    <scope>IDENTIFICATION</scope>
    <source>
        <strain evidence="4">DH4</strain>
    </source>
</reference>
<dbReference type="Gene3D" id="2.130.10.30">
    <property type="entry name" value="Regulator of chromosome condensation 1/beta-lactamase-inhibitor protein II"/>
    <property type="match status" value="1"/>
</dbReference>
<dbReference type="PANTHER" id="PTHR22872:SF10">
    <property type="entry name" value="ULTRAVIOLET-B RECEPTOR UVR8"/>
    <property type="match status" value="1"/>
</dbReference>
<dbReference type="KEGG" id="ame:408321"/>
<dbReference type="PRINTS" id="PR00633">
    <property type="entry name" value="RCCNDNSATION"/>
</dbReference>
<evidence type="ECO:0000313" key="4">
    <source>
        <dbReference type="EnsemblMetazoa" id="XP_026299758"/>
    </source>
</evidence>
<evidence type="ECO:0000313" key="6">
    <source>
        <dbReference type="RefSeq" id="XP_026299758.1"/>
    </source>
</evidence>
<evidence type="ECO:0000259" key="3">
    <source>
        <dbReference type="PROSITE" id="PS50097"/>
    </source>
</evidence>
<keyword evidence="1" id="KW-0677">Repeat</keyword>
<dbReference type="Pfam" id="PF25390">
    <property type="entry name" value="WD40_RLD"/>
    <property type="match status" value="1"/>
</dbReference>
<evidence type="ECO:0000256" key="2">
    <source>
        <dbReference type="PROSITE-ProRule" id="PRU00235"/>
    </source>
</evidence>
<dbReference type="GeneID" id="408321"/>
<dbReference type="PROSITE" id="PS50012">
    <property type="entry name" value="RCC1_3"/>
    <property type="match status" value="4"/>
</dbReference>
<dbReference type="InterPro" id="IPR009091">
    <property type="entry name" value="RCC1/BLIP-II"/>
</dbReference>
<dbReference type="PROSITE" id="PS00626">
    <property type="entry name" value="RCC1_2"/>
    <property type="match status" value="1"/>
</dbReference>
<dbReference type="CDD" id="cd18298">
    <property type="entry name" value="BTB_POZ_RCBTB1_2"/>
    <property type="match status" value="1"/>
</dbReference>
<dbReference type="SUPFAM" id="SSF54695">
    <property type="entry name" value="POZ domain"/>
    <property type="match status" value="1"/>
</dbReference>
<dbReference type="EnsemblMetazoa" id="XM_026443973">
    <property type="protein sequence ID" value="XP_026299758"/>
    <property type="gene ID" value="LOC408321"/>
</dbReference>
<dbReference type="InterPro" id="IPR000408">
    <property type="entry name" value="Reg_chr_condens"/>
</dbReference>
<dbReference type="InterPro" id="IPR011333">
    <property type="entry name" value="SKP1/BTB/POZ_sf"/>
</dbReference>
<accession>A0A8B8H7Z7</accession>
<dbReference type="InterPro" id="IPR058923">
    <property type="entry name" value="RCC1-like_dom"/>
</dbReference>
<accession>A0A7M7MRD9</accession>
<dbReference type="OrthoDB" id="5981550at2759"/>
<feature type="repeat" description="RCC1" evidence="2">
    <location>
        <begin position="95"/>
        <end position="147"/>
    </location>
</feature>
<dbReference type="Gene3D" id="1.25.40.420">
    <property type="match status" value="1"/>
</dbReference>
<feature type="repeat" description="RCC1" evidence="2">
    <location>
        <begin position="148"/>
        <end position="200"/>
    </location>
</feature>
<dbReference type="InterPro" id="IPR051625">
    <property type="entry name" value="Signaling_Regulatory_Domain"/>
</dbReference>
<feature type="repeat" description="RCC1" evidence="2">
    <location>
        <begin position="253"/>
        <end position="304"/>
    </location>
</feature>
<dbReference type="SMART" id="SM00225">
    <property type="entry name" value="BTB"/>
    <property type="match status" value="1"/>
</dbReference>
<dbReference type="Gene3D" id="3.30.710.10">
    <property type="entry name" value="Potassium Channel Kv1.1, Chain A"/>
    <property type="match status" value="1"/>
</dbReference>
<keyword evidence="5" id="KW-1185">Reference proteome</keyword>
<dbReference type="PANTHER" id="PTHR22872">
    <property type="entry name" value="BTK-BINDING PROTEIN-RELATED"/>
    <property type="match status" value="1"/>
</dbReference>
<dbReference type="CDD" id="cd18498">
    <property type="entry name" value="BACK_RCBTB1_2"/>
    <property type="match status" value="1"/>
</dbReference>
<dbReference type="PROSITE" id="PS50097">
    <property type="entry name" value="BTB"/>
    <property type="match status" value="1"/>
</dbReference>
<feature type="domain" description="BTB" evidence="3">
    <location>
        <begin position="373"/>
        <end position="441"/>
    </location>
</feature>